<evidence type="ECO:0000313" key="2">
    <source>
        <dbReference type="Proteomes" id="UP001259832"/>
    </source>
</evidence>
<proteinExistence type="predicted"/>
<comment type="caution">
    <text evidence="1">The sequence shown here is derived from an EMBL/GenBank/DDBJ whole genome shotgun (WGS) entry which is preliminary data.</text>
</comment>
<reference evidence="1" key="1">
    <citation type="submission" date="2023-08" db="EMBL/GenBank/DDBJ databases">
        <title>Reference Genome Resource for the Citrus Pathogen Phytophthora citrophthora.</title>
        <authorList>
            <person name="Moller H."/>
            <person name="Coetzee B."/>
            <person name="Rose L.J."/>
            <person name="Van Niekerk J.M."/>
        </authorList>
    </citation>
    <scope>NUCLEOTIDE SEQUENCE</scope>
    <source>
        <strain evidence="1">STE-U-9442</strain>
    </source>
</reference>
<evidence type="ECO:0000313" key="1">
    <source>
        <dbReference type="EMBL" id="KAK1935821.1"/>
    </source>
</evidence>
<keyword evidence="2" id="KW-1185">Reference proteome</keyword>
<accession>A0AAD9GCK2</accession>
<sequence length="269" mass="31226">MSLQLGRRREVEEENVRLRAMLELQVEEAKCLQRILKRRRKIQMMEDMLGMKRQRFEKSLMTPKEFDEMPCPGQNRKAYRNVVSGIFYERQEKTEIPFDDQQTQEAVWKVLLDHGIGSVKRLKGLSSMVDFRNKQSNESSDTITSSYFAATPRINGVSGAQVRKVVRKYTEDNKVVFIYKVVVEPRGKCTTTLLGYQLHSVLRIVMRQRPTPRMDPSITAKFRQPEQLDIDIAMWDKLILGVASEVENMLIDDTLELKATPRKSLEVAV</sequence>
<dbReference type="Proteomes" id="UP001259832">
    <property type="component" value="Unassembled WGS sequence"/>
</dbReference>
<dbReference type="EMBL" id="JASMQC010000022">
    <property type="protein sequence ID" value="KAK1935821.1"/>
    <property type="molecule type" value="Genomic_DNA"/>
</dbReference>
<dbReference type="AlphaFoldDB" id="A0AAD9GCK2"/>
<name>A0AAD9GCK2_9STRA</name>
<protein>
    <submittedName>
        <fullName evidence="1">Uncharacterized protein</fullName>
    </submittedName>
</protein>
<gene>
    <name evidence="1" type="ORF">P3T76_010515</name>
</gene>
<organism evidence="1 2">
    <name type="scientific">Phytophthora citrophthora</name>
    <dbReference type="NCBI Taxonomy" id="4793"/>
    <lineage>
        <taxon>Eukaryota</taxon>
        <taxon>Sar</taxon>
        <taxon>Stramenopiles</taxon>
        <taxon>Oomycota</taxon>
        <taxon>Peronosporomycetes</taxon>
        <taxon>Peronosporales</taxon>
        <taxon>Peronosporaceae</taxon>
        <taxon>Phytophthora</taxon>
    </lineage>
</organism>